<organism evidence="1 2">
    <name type="scientific">Shewanella salipaludis</name>
    <dbReference type="NCBI Taxonomy" id="2723052"/>
    <lineage>
        <taxon>Bacteria</taxon>
        <taxon>Pseudomonadati</taxon>
        <taxon>Pseudomonadota</taxon>
        <taxon>Gammaproteobacteria</taxon>
        <taxon>Alteromonadales</taxon>
        <taxon>Shewanellaceae</taxon>
        <taxon>Shewanella</taxon>
    </lineage>
</organism>
<sequence length="58" mass="6585">MDSKIGEAFAWLPQAAAALSCKLIHRQMDFVSRYWKEHLYFTIFAVSQIHINPSGSTA</sequence>
<dbReference type="EMBL" id="JAAXYH010000001">
    <property type="protein sequence ID" value="NMH63984.1"/>
    <property type="molecule type" value="Genomic_DNA"/>
</dbReference>
<comment type="caution">
    <text evidence="1">The sequence shown here is derived from an EMBL/GenBank/DDBJ whole genome shotgun (WGS) entry which is preliminary data.</text>
</comment>
<dbReference type="PROSITE" id="PS51257">
    <property type="entry name" value="PROKAR_LIPOPROTEIN"/>
    <property type="match status" value="1"/>
</dbReference>
<keyword evidence="2" id="KW-1185">Reference proteome</keyword>
<reference evidence="1" key="1">
    <citation type="submission" date="2020-04" db="EMBL/GenBank/DDBJ databases">
        <title>Description of Shewanella salipaludis sp. nov., isolated from a salt marsh.</title>
        <authorList>
            <person name="Park S."/>
            <person name="Yoon J.-H."/>
        </authorList>
    </citation>
    <scope>NUCLEOTIDE SEQUENCE</scope>
    <source>
        <strain evidence="1">SHSM-M6</strain>
    </source>
</reference>
<name>A0A972JJF3_9GAMM</name>
<accession>A0A972JJF3</accession>
<proteinExistence type="predicted"/>
<evidence type="ECO:0000313" key="2">
    <source>
        <dbReference type="Proteomes" id="UP000737113"/>
    </source>
</evidence>
<dbReference type="RefSeq" id="WP_169562641.1">
    <property type="nucleotide sequence ID" value="NZ_JAAXYH010000001.1"/>
</dbReference>
<protein>
    <submittedName>
        <fullName evidence="1">Uncharacterized protein</fullName>
    </submittedName>
</protein>
<gene>
    <name evidence="1" type="ORF">HC757_02170</name>
</gene>
<dbReference type="AlphaFoldDB" id="A0A972JJF3"/>
<evidence type="ECO:0000313" key="1">
    <source>
        <dbReference type="EMBL" id="NMH63984.1"/>
    </source>
</evidence>
<dbReference type="Proteomes" id="UP000737113">
    <property type="component" value="Unassembled WGS sequence"/>
</dbReference>